<feature type="domain" description="FAD dependent oxidoreductase" evidence="1">
    <location>
        <begin position="4"/>
        <end position="329"/>
    </location>
</feature>
<evidence type="ECO:0000313" key="3">
    <source>
        <dbReference type="Proteomes" id="UP001172082"/>
    </source>
</evidence>
<reference evidence="2" key="1">
    <citation type="submission" date="2023-06" db="EMBL/GenBank/DDBJ databases">
        <title>Genomic of Parafulvivirga corallium.</title>
        <authorList>
            <person name="Wang G."/>
        </authorList>
    </citation>
    <scope>NUCLEOTIDE SEQUENCE</scope>
    <source>
        <strain evidence="2">BMA10</strain>
    </source>
</reference>
<gene>
    <name evidence="2" type="ORF">QQ008_09180</name>
</gene>
<dbReference type="PANTHER" id="PTHR13847">
    <property type="entry name" value="SARCOSINE DEHYDROGENASE-RELATED"/>
    <property type="match status" value="1"/>
</dbReference>
<evidence type="ECO:0000313" key="2">
    <source>
        <dbReference type="EMBL" id="MDN5201533.1"/>
    </source>
</evidence>
<dbReference type="Gene3D" id="3.50.50.60">
    <property type="entry name" value="FAD/NAD(P)-binding domain"/>
    <property type="match status" value="1"/>
</dbReference>
<protein>
    <submittedName>
        <fullName evidence="2">FAD-dependent oxidoreductase</fullName>
        <ecNumber evidence="2">1.-.-.-</ecNumber>
    </submittedName>
</protein>
<organism evidence="2 3">
    <name type="scientific">Splendidivirga corallicola</name>
    <dbReference type="NCBI Taxonomy" id="3051826"/>
    <lineage>
        <taxon>Bacteria</taxon>
        <taxon>Pseudomonadati</taxon>
        <taxon>Bacteroidota</taxon>
        <taxon>Cytophagia</taxon>
        <taxon>Cytophagales</taxon>
        <taxon>Splendidivirgaceae</taxon>
        <taxon>Splendidivirga</taxon>
    </lineage>
</organism>
<dbReference type="Gene3D" id="3.30.9.10">
    <property type="entry name" value="D-Amino Acid Oxidase, subunit A, domain 2"/>
    <property type="match status" value="1"/>
</dbReference>
<dbReference type="SUPFAM" id="SSF51971">
    <property type="entry name" value="Nucleotide-binding domain"/>
    <property type="match status" value="1"/>
</dbReference>
<keyword evidence="3" id="KW-1185">Reference proteome</keyword>
<comment type="caution">
    <text evidence="2">The sequence shown here is derived from an EMBL/GenBank/DDBJ whole genome shotgun (WGS) entry which is preliminary data.</text>
</comment>
<proteinExistence type="predicted"/>
<accession>A0ABT8KMT2</accession>
<name>A0ABT8KMT2_9BACT</name>
<dbReference type="InterPro" id="IPR006076">
    <property type="entry name" value="FAD-dep_OxRdtase"/>
</dbReference>
<dbReference type="EC" id="1.-.-.-" evidence="2"/>
<dbReference type="Proteomes" id="UP001172082">
    <property type="component" value="Unassembled WGS sequence"/>
</dbReference>
<dbReference type="GO" id="GO:0016491">
    <property type="term" value="F:oxidoreductase activity"/>
    <property type="evidence" value="ECO:0007669"/>
    <property type="project" value="UniProtKB-KW"/>
</dbReference>
<dbReference type="EMBL" id="JAUJEA010000003">
    <property type="protein sequence ID" value="MDN5201533.1"/>
    <property type="molecule type" value="Genomic_DNA"/>
</dbReference>
<sequence>MEIDYLIIGQGLAGSILSYELIKRGRRVVVMNDSNVHSSSRAAAGIFNPITGRKMVKTWMAHELFPYLRTFYKDLETTLKTKFYHPTSIYRPYISIEEQNEWMGKSAMEDYAPFIHHNYLQPVYKEFVNDDYGGLELKQGGYVDTKKLLDSYRNLLISKNGYKEEYFDEAKLEFEADGLKYDGISARKVIFCDGPSGKDSKFFSWLPYRTVKGETLIIEPEKDFSVIFNRGVFILPTIQGTYRVGATYDWKDTSLEVTESAKKQLVEKLDLLLKTKYKIIDQVAGHRPATKDRRPFVGQHPEMGTLCIFNGFGTKGVSLIPYFAKEFCDFLECNKNLNNEVNITRYFSLY</sequence>
<evidence type="ECO:0000259" key="1">
    <source>
        <dbReference type="Pfam" id="PF01266"/>
    </source>
</evidence>
<dbReference type="RefSeq" id="WP_346751561.1">
    <property type="nucleotide sequence ID" value="NZ_JAUJEA010000003.1"/>
</dbReference>
<dbReference type="Pfam" id="PF01266">
    <property type="entry name" value="DAO"/>
    <property type="match status" value="1"/>
</dbReference>
<dbReference type="InterPro" id="IPR036188">
    <property type="entry name" value="FAD/NAD-bd_sf"/>
</dbReference>
<keyword evidence="2" id="KW-0560">Oxidoreductase</keyword>